<comment type="function">
    <text evidence="5 6">Cell division protein that is involved in the assembly of the Z ring. May serve as a membrane anchor for the Z ring.</text>
</comment>
<dbReference type="RefSeq" id="WP_223926555.1">
    <property type="nucleotide sequence ID" value="NZ_BPTU01000001.1"/>
</dbReference>
<evidence type="ECO:0000256" key="3">
    <source>
        <dbReference type="ARBA" id="ARBA00023136"/>
    </source>
</evidence>
<dbReference type="GeneID" id="72467844"/>
<name>A0A9R1CZQ7_9BACT</name>
<dbReference type="Proteomes" id="UP000825483">
    <property type="component" value="Unassembled WGS sequence"/>
</dbReference>
<dbReference type="Gene3D" id="3.30.420.40">
    <property type="match status" value="2"/>
</dbReference>
<evidence type="ECO:0000313" key="10">
    <source>
        <dbReference type="Proteomes" id="UP000825483"/>
    </source>
</evidence>
<dbReference type="PANTHER" id="PTHR32432:SF4">
    <property type="entry name" value="CELL DIVISION PROTEIN FTSA"/>
    <property type="match status" value="1"/>
</dbReference>
<dbReference type="PANTHER" id="PTHR32432">
    <property type="entry name" value="CELL DIVISION PROTEIN FTSA-RELATED"/>
    <property type="match status" value="1"/>
</dbReference>
<accession>A0A9R1CZQ7</accession>
<dbReference type="Pfam" id="PF02491">
    <property type="entry name" value="SHS2_FTSA"/>
    <property type="match status" value="1"/>
</dbReference>
<dbReference type="InterPro" id="IPR050696">
    <property type="entry name" value="FtsA/MreB"/>
</dbReference>
<evidence type="ECO:0000259" key="8">
    <source>
        <dbReference type="SMART" id="SM00842"/>
    </source>
</evidence>
<dbReference type="GO" id="GO:0009898">
    <property type="term" value="C:cytoplasmic side of plasma membrane"/>
    <property type="evidence" value="ECO:0007669"/>
    <property type="project" value="UniProtKB-UniRule"/>
</dbReference>
<sequence length="482" mass="53832">MANEFIVAIELGSSKIRGIAGRKNLDGSINILAVVTEDSTQCIRKGVVYNIAKTGQCITNIINKLKAQLKREITQVYVGVGGQSIRSVRNVIVKDYPEETMITSEIINELMDANRSMSYPEQEILDAVVQEYKVDKQYQIDPVGIKALRLEGNFLNILWRKQFYDDLNTCFVKAGIAIAEFDLAPIALADSVLTDAEKRGGCVLVDLGADTTTVSVYYKNILRHLAVIPLGGNNITRDIASLQMEESDAEKMKLQYGSAYTDNSDIDGSLSYPIDGDRNVESRKFIEIVEARLDEIIENVWYQVPSDYSDKLLGGIVLTGGGSNMPNIKEAFRNHTHVEKIRIAKFVTPTITSNNKLINVHDGSMNTVLGLLVKGDMNCGGGTLNSTGDLFGNGQGGHEPADDPLRPQRPVTDKAGVVPTPADKQRKEEEMRRKHEEDLRIQREKEEEEARKIEEERKKNNPLRKLGRSFKDFWIKITEPEE</sequence>
<feature type="region of interest" description="Disordered" evidence="7">
    <location>
        <begin position="388"/>
        <end position="465"/>
    </location>
</feature>
<feature type="compositionally biased region" description="Basic and acidic residues" evidence="7">
    <location>
        <begin position="423"/>
        <end position="459"/>
    </location>
</feature>
<reference evidence="9" key="1">
    <citation type="journal article" date="2022" name="Int. J. Syst. Evol. Microbiol.">
        <title>Prevotella lacticifex sp. nov., isolated from the rumen of cows.</title>
        <authorList>
            <person name="Shinkai T."/>
            <person name="Ikeyama N."/>
            <person name="Kumagai M."/>
            <person name="Ohmori H."/>
            <person name="Sakamoto M."/>
            <person name="Ohkuma M."/>
            <person name="Mitsumori M."/>
        </authorList>
    </citation>
    <scope>NUCLEOTIDE SEQUENCE</scope>
    <source>
        <strain evidence="9">R5076</strain>
    </source>
</reference>
<comment type="similarity">
    <text evidence="5 6">Belongs to the FtsA/MreB family.</text>
</comment>
<dbReference type="SMART" id="SM00842">
    <property type="entry name" value="FtsA"/>
    <property type="match status" value="1"/>
</dbReference>
<keyword evidence="1 5" id="KW-1003">Cell membrane</keyword>
<dbReference type="HAMAP" id="MF_02033">
    <property type="entry name" value="FtsA"/>
    <property type="match status" value="1"/>
</dbReference>
<keyword evidence="10" id="KW-1185">Reference proteome</keyword>
<evidence type="ECO:0000256" key="4">
    <source>
        <dbReference type="ARBA" id="ARBA00023306"/>
    </source>
</evidence>
<keyword evidence="4 5" id="KW-0131">Cell cycle</keyword>
<dbReference type="AlphaFoldDB" id="A0A9R1CZQ7"/>
<comment type="subcellular location">
    <subcellularLocation>
        <location evidence="5">Cell membrane</location>
        <topology evidence="5">Peripheral membrane protein</topology>
        <orientation evidence="5">Cytoplasmic side</orientation>
    </subcellularLocation>
    <text evidence="5">Localizes to the Z ring in an FtsZ-dependent manner. Targeted to the membrane through a conserved C-terminal amphipathic helix.</text>
</comment>
<proteinExistence type="inferred from homology"/>
<protein>
    <recommendedName>
        <fullName evidence="5 6">Cell division protein FtsA</fullName>
    </recommendedName>
</protein>
<comment type="subunit">
    <text evidence="5">Self-interacts. Interacts with FtsZ.</text>
</comment>
<evidence type="ECO:0000313" key="9">
    <source>
        <dbReference type="EMBL" id="GJG60198.1"/>
    </source>
</evidence>
<feature type="domain" description="SHS2" evidence="8">
    <location>
        <begin position="6"/>
        <end position="192"/>
    </location>
</feature>
<evidence type="ECO:0000256" key="5">
    <source>
        <dbReference type="HAMAP-Rule" id="MF_02033"/>
    </source>
</evidence>
<evidence type="ECO:0000256" key="6">
    <source>
        <dbReference type="PIRNR" id="PIRNR003101"/>
    </source>
</evidence>
<dbReference type="GO" id="GO:0032153">
    <property type="term" value="C:cell division site"/>
    <property type="evidence" value="ECO:0007669"/>
    <property type="project" value="UniProtKB-UniRule"/>
</dbReference>
<dbReference type="NCBIfam" id="TIGR01174">
    <property type="entry name" value="ftsA"/>
    <property type="match status" value="1"/>
</dbReference>
<dbReference type="EMBL" id="BPUB01000003">
    <property type="protein sequence ID" value="GJG60198.1"/>
    <property type="molecule type" value="Genomic_DNA"/>
</dbReference>
<dbReference type="PIRSF" id="PIRSF003101">
    <property type="entry name" value="FtsA"/>
    <property type="match status" value="1"/>
</dbReference>
<dbReference type="InterPro" id="IPR003494">
    <property type="entry name" value="SHS2_FtsA"/>
</dbReference>
<dbReference type="InterPro" id="IPR020823">
    <property type="entry name" value="Cell_div_FtsA"/>
</dbReference>
<evidence type="ECO:0000256" key="7">
    <source>
        <dbReference type="SAM" id="MobiDB-lite"/>
    </source>
</evidence>
<evidence type="ECO:0000256" key="2">
    <source>
        <dbReference type="ARBA" id="ARBA00022618"/>
    </source>
</evidence>
<dbReference type="SUPFAM" id="SSF53067">
    <property type="entry name" value="Actin-like ATPase domain"/>
    <property type="match status" value="2"/>
</dbReference>
<dbReference type="Pfam" id="PF14450">
    <property type="entry name" value="FtsA"/>
    <property type="match status" value="1"/>
</dbReference>
<dbReference type="GO" id="GO:0043093">
    <property type="term" value="P:FtsZ-dependent cytokinesis"/>
    <property type="evidence" value="ECO:0007669"/>
    <property type="project" value="UniProtKB-UniRule"/>
</dbReference>
<keyword evidence="2 5" id="KW-0132">Cell division</keyword>
<gene>
    <name evidence="5 9" type="primary">ftsA</name>
    <name evidence="9" type="ORF">PRLR5076_30490</name>
</gene>
<dbReference type="InterPro" id="IPR043129">
    <property type="entry name" value="ATPase_NBD"/>
</dbReference>
<dbReference type="CDD" id="cd24048">
    <property type="entry name" value="ASKHA_NBD_FtsA"/>
    <property type="match status" value="1"/>
</dbReference>
<evidence type="ECO:0000256" key="1">
    <source>
        <dbReference type="ARBA" id="ARBA00022475"/>
    </source>
</evidence>
<comment type="caution">
    <text evidence="9">The sequence shown here is derived from an EMBL/GenBank/DDBJ whole genome shotgun (WGS) entry which is preliminary data.</text>
</comment>
<organism evidence="9 10">
    <name type="scientific">Prevotella lacticifex</name>
    <dbReference type="NCBI Taxonomy" id="2854755"/>
    <lineage>
        <taxon>Bacteria</taxon>
        <taxon>Pseudomonadati</taxon>
        <taxon>Bacteroidota</taxon>
        <taxon>Bacteroidia</taxon>
        <taxon>Bacteroidales</taxon>
        <taxon>Prevotellaceae</taxon>
        <taxon>Prevotella</taxon>
    </lineage>
</organism>
<keyword evidence="3 5" id="KW-0472">Membrane</keyword>